<accession>T0BY39</accession>
<dbReference type="Pfam" id="PF02550">
    <property type="entry name" value="AcetylCoA_hydro"/>
    <property type="match status" value="1"/>
</dbReference>
<dbReference type="OrthoDB" id="9801795at2"/>
<dbReference type="InterPro" id="IPR046433">
    <property type="entry name" value="ActCoA_hydro"/>
</dbReference>
<dbReference type="InterPro" id="IPR037171">
    <property type="entry name" value="NagB/RpiA_transferase-like"/>
</dbReference>
<dbReference type="RefSeq" id="WP_021296675.1">
    <property type="nucleotide sequence ID" value="NZ_AURB01000133.1"/>
</dbReference>
<keyword evidence="5" id="KW-1185">Reference proteome</keyword>
<dbReference type="Proteomes" id="UP000829401">
    <property type="component" value="Chromosome"/>
</dbReference>
<dbReference type="AlphaFoldDB" id="T0BY39"/>
<dbReference type="GO" id="GO:0006084">
    <property type="term" value="P:acetyl-CoA metabolic process"/>
    <property type="evidence" value="ECO:0007669"/>
    <property type="project" value="InterPro"/>
</dbReference>
<organism evidence="4 5">
    <name type="scientific">Alicyclobacillus acidoterrestris (strain ATCC 49025 / DSM 3922 / CIP 106132 / NCIMB 13137 / GD3B)</name>
    <dbReference type="NCBI Taxonomy" id="1356854"/>
    <lineage>
        <taxon>Bacteria</taxon>
        <taxon>Bacillati</taxon>
        <taxon>Bacillota</taxon>
        <taxon>Bacilli</taxon>
        <taxon>Bacillales</taxon>
        <taxon>Alicyclobacillaceae</taxon>
        <taxon>Alicyclobacillus</taxon>
    </lineage>
</organism>
<dbReference type="GO" id="GO:0003986">
    <property type="term" value="F:acetyl-CoA hydrolase activity"/>
    <property type="evidence" value="ECO:0007669"/>
    <property type="project" value="TreeGrafter"/>
</dbReference>
<dbReference type="Gene3D" id="3.40.1080.10">
    <property type="entry name" value="Glutaconate Coenzyme A-transferase"/>
    <property type="match status" value="1"/>
</dbReference>
<dbReference type="GO" id="GO:0008775">
    <property type="term" value="F:acetate CoA-transferase activity"/>
    <property type="evidence" value="ECO:0007669"/>
    <property type="project" value="InterPro"/>
</dbReference>
<sequence>MLEQRIRHTGLRSRIVSAEEAQQWVKDGMTIAVSGFTKSGDAKAVLQALAKRVEQTGDKLRINLYSGASLGETDTILCEQQIIARRLPYQSEPRLRKSINLGEVQYTDQHLSHTAELLRSGCLGDIDLAIIEATAITETGGIIPTSSVGNSPIFVERAKRVIVEINLNTPIEFEGLHDIYLPKDRPNRLPIPITKVSDRIGTPDIPCNPDKIIGIVLSRHTDTPSNIVPADRDTQRMAEYILDFFEHEVRHGRLPHNLAPLQSGVGSVSNAVLSGLCNAPFENLEIYTEVMQDAVFELFQSGKVAFASASSFTLSKSMTEHVNASLSKYREKIILRPQEISNHPEVVRRLGVIAINTALEVDIYGNVNSTHVSGTHMMNGIGGSGDFARNAALTIFVTKSIAKDGRISSIVPFVTHVDHSEHDVDIVVTEQGIADLRGLAPRERATVMIEKLAHPFYKDELLYYFNRALTYGGHTPHILEEALSWHKRFADTGDMRQFRGLADVVGRDRRISSHTGRSIKGISRPL</sequence>
<dbReference type="SUPFAM" id="SSF100950">
    <property type="entry name" value="NagB/RpiA/CoA transferase-like"/>
    <property type="match status" value="2"/>
</dbReference>
<feature type="domain" description="Acetyl-CoA hydrolase/transferase N-terminal" evidence="2">
    <location>
        <begin position="14"/>
        <end position="216"/>
    </location>
</feature>
<reference evidence="5" key="1">
    <citation type="journal article" date="2022" name="G3 (Bethesda)">
        <title>Unveiling the complete genome sequence of Alicyclobacillus acidoterrestris DSM 3922T, a taint-producing strain.</title>
        <authorList>
            <person name="Leonardo I.C."/>
            <person name="Barreto Crespo M.T."/>
            <person name="Gaspar F.B."/>
        </authorList>
    </citation>
    <scope>NUCLEOTIDE SEQUENCE [LARGE SCALE GENOMIC DNA]</scope>
    <source>
        <strain evidence="5">DSM 3922</strain>
    </source>
</reference>
<dbReference type="NCBIfam" id="TIGR03458">
    <property type="entry name" value="YgfH_subfam"/>
    <property type="match status" value="1"/>
</dbReference>
<evidence type="ECO:0000259" key="3">
    <source>
        <dbReference type="Pfam" id="PF13336"/>
    </source>
</evidence>
<dbReference type="EMBL" id="CP080467">
    <property type="protein sequence ID" value="UNO50006.1"/>
    <property type="molecule type" value="Genomic_DNA"/>
</dbReference>
<dbReference type="Pfam" id="PF13336">
    <property type="entry name" value="AcetylCoA_hyd_C"/>
    <property type="match status" value="1"/>
</dbReference>
<dbReference type="KEGG" id="aaco:K1I37_05805"/>
<gene>
    <name evidence="4" type="ORF">K1I37_05805</name>
</gene>
<evidence type="ECO:0000256" key="1">
    <source>
        <dbReference type="ARBA" id="ARBA00009632"/>
    </source>
</evidence>
<dbReference type="Gene3D" id="3.40.1080.20">
    <property type="entry name" value="Acetyl-CoA hydrolase/transferase C-terminal domain"/>
    <property type="match status" value="1"/>
</dbReference>
<proteinExistence type="inferred from homology"/>
<accession>A0A9E6ZMZ8</accession>
<dbReference type="Gene3D" id="3.30.750.70">
    <property type="entry name" value="4-hydroxybutyrate coenzyme like domains"/>
    <property type="match status" value="1"/>
</dbReference>
<name>T0BY39_ALIAG</name>
<dbReference type="InterPro" id="IPR026888">
    <property type="entry name" value="AcetylCoA_hyd_C"/>
</dbReference>
<dbReference type="GO" id="GO:0006083">
    <property type="term" value="P:acetate metabolic process"/>
    <property type="evidence" value="ECO:0007669"/>
    <property type="project" value="InterPro"/>
</dbReference>
<dbReference type="PANTHER" id="PTHR43609">
    <property type="entry name" value="ACETYL-COA HYDROLASE"/>
    <property type="match status" value="1"/>
</dbReference>
<evidence type="ECO:0000313" key="4">
    <source>
        <dbReference type="EMBL" id="UNO50006.1"/>
    </source>
</evidence>
<dbReference type="InterPro" id="IPR003702">
    <property type="entry name" value="ActCoA_hydro_N"/>
</dbReference>
<dbReference type="InterPro" id="IPR017821">
    <property type="entry name" value="Succinate_CoA_transferase"/>
</dbReference>
<evidence type="ECO:0000259" key="2">
    <source>
        <dbReference type="Pfam" id="PF02550"/>
    </source>
</evidence>
<keyword evidence="4" id="KW-0378">Hydrolase</keyword>
<dbReference type="eggNOG" id="COG0427">
    <property type="taxonomic scope" value="Bacteria"/>
</dbReference>
<feature type="domain" description="Acetyl-CoA hydrolase/transferase C-terminal" evidence="3">
    <location>
        <begin position="330"/>
        <end position="463"/>
    </location>
</feature>
<dbReference type="PANTHER" id="PTHR43609:SF1">
    <property type="entry name" value="ACETYL-COA HYDROLASE"/>
    <property type="match status" value="1"/>
</dbReference>
<comment type="similarity">
    <text evidence="1">Belongs to the acetyl-CoA hydrolase/transferase family.</text>
</comment>
<dbReference type="FunFam" id="3.40.1080.20:FF:000001">
    <property type="entry name" value="Acetyl-CoA hydrolase Ach1"/>
    <property type="match status" value="1"/>
</dbReference>
<dbReference type="InterPro" id="IPR038460">
    <property type="entry name" value="AcetylCoA_hyd_C_sf"/>
</dbReference>
<evidence type="ECO:0000313" key="5">
    <source>
        <dbReference type="Proteomes" id="UP000829401"/>
    </source>
</evidence>
<protein>
    <submittedName>
        <fullName evidence="4">Acetyl-CoA hydrolase/transferase family protein</fullName>
    </submittedName>
</protein>
<dbReference type="STRING" id="1356854.N007_08055"/>